<dbReference type="RefSeq" id="WP_004835383.1">
    <property type="nucleotide sequence ID" value="NZ_AEXM01000029.1"/>
</dbReference>
<feature type="transmembrane region" description="Helical" evidence="6">
    <location>
        <begin position="216"/>
        <end position="237"/>
    </location>
</feature>
<dbReference type="Proteomes" id="UP000005286">
    <property type="component" value="Unassembled WGS sequence"/>
</dbReference>
<feature type="transmembrane region" description="Helical" evidence="6">
    <location>
        <begin position="249"/>
        <end position="278"/>
    </location>
</feature>
<accession>F0GX34</accession>
<feature type="transmembrane region" description="Helical" evidence="6">
    <location>
        <begin position="69"/>
        <end position="87"/>
    </location>
</feature>
<dbReference type="STRING" id="879305.HMPREF9290_0719"/>
<evidence type="ECO:0000256" key="4">
    <source>
        <dbReference type="ARBA" id="ARBA00022989"/>
    </source>
</evidence>
<comment type="subcellular location">
    <subcellularLocation>
        <location evidence="1">Cell membrane</location>
        <topology evidence="1">Multi-pass membrane protein</topology>
    </subcellularLocation>
</comment>
<keyword evidence="4 6" id="KW-1133">Transmembrane helix</keyword>
<keyword evidence="2" id="KW-1003">Cell membrane</keyword>
<evidence type="ECO:0000256" key="6">
    <source>
        <dbReference type="SAM" id="Phobius"/>
    </source>
</evidence>
<dbReference type="PATRIC" id="fig|879305.3.peg.1366"/>
<proteinExistence type="predicted"/>
<organism evidence="7 8">
    <name type="scientific">Anaerococcus prevotii ACS-065-V-Col13</name>
    <dbReference type="NCBI Taxonomy" id="879305"/>
    <lineage>
        <taxon>Bacteria</taxon>
        <taxon>Bacillati</taxon>
        <taxon>Bacillota</taxon>
        <taxon>Tissierellia</taxon>
        <taxon>Tissierellales</taxon>
        <taxon>Peptoniphilaceae</taxon>
        <taxon>Anaerococcus</taxon>
    </lineage>
</organism>
<evidence type="ECO:0000256" key="2">
    <source>
        <dbReference type="ARBA" id="ARBA00022475"/>
    </source>
</evidence>
<feature type="transmembrane region" description="Helical" evidence="6">
    <location>
        <begin position="164"/>
        <end position="183"/>
    </location>
</feature>
<comment type="caution">
    <text evidence="7">The sequence shown here is derived from an EMBL/GenBank/DDBJ whole genome shotgun (WGS) entry which is preliminary data.</text>
</comment>
<protein>
    <submittedName>
        <fullName evidence="7">Branched-chain amino acid ABC transporter, permease protein</fullName>
    </submittedName>
</protein>
<dbReference type="EMBL" id="AEXM01000029">
    <property type="protein sequence ID" value="EGC81598.1"/>
    <property type="molecule type" value="Genomic_DNA"/>
</dbReference>
<dbReference type="GO" id="GO:0022857">
    <property type="term" value="F:transmembrane transporter activity"/>
    <property type="evidence" value="ECO:0007669"/>
    <property type="project" value="InterPro"/>
</dbReference>
<dbReference type="InterPro" id="IPR001851">
    <property type="entry name" value="ABC_transp_permease"/>
</dbReference>
<dbReference type="CDD" id="cd06579">
    <property type="entry name" value="TM_PBP1_transp_AraH_like"/>
    <property type="match status" value="1"/>
</dbReference>
<dbReference type="eggNOG" id="COG1172">
    <property type="taxonomic scope" value="Bacteria"/>
</dbReference>
<dbReference type="GO" id="GO:0005886">
    <property type="term" value="C:plasma membrane"/>
    <property type="evidence" value="ECO:0007669"/>
    <property type="project" value="UniProtKB-SubCell"/>
</dbReference>
<feature type="transmembrane region" description="Helical" evidence="6">
    <location>
        <begin position="12"/>
        <end position="32"/>
    </location>
</feature>
<feature type="transmembrane region" description="Helical" evidence="6">
    <location>
        <begin position="44"/>
        <end position="62"/>
    </location>
</feature>
<evidence type="ECO:0000256" key="5">
    <source>
        <dbReference type="ARBA" id="ARBA00023136"/>
    </source>
</evidence>
<keyword evidence="8" id="KW-1185">Reference proteome</keyword>
<feature type="transmembrane region" description="Helical" evidence="6">
    <location>
        <begin position="285"/>
        <end position="309"/>
    </location>
</feature>
<evidence type="ECO:0000313" key="8">
    <source>
        <dbReference type="Proteomes" id="UP000005286"/>
    </source>
</evidence>
<evidence type="ECO:0000313" key="7">
    <source>
        <dbReference type="EMBL" id="EGC81598.1"/>
    </source>
</evidence>
<evidence type="ECO:0000256" key="1">
    <source>
        <dbReference type="ARBA" id="ARBA00004651"/>
    </source>
</evidence>
<feature type="transmembrane region" description="Helical" evidence="6">
    <location>
        <begin position="93"/>
        <end position="114"/>
    </location>
</feature>
<dbReference type="AlphaFoldDB" id="F0GX34"/>
<evidence type="ECO:0000256" key="3">
    <source>
        <dbReference type="ARBA" id="ARBA00022692"/>
    </source>
</evidence>
<keyword evidence="3 6" id="KW-0812">Transmembrane</keyword>
<dbReference type="Pfam" id="PF02653">
    <property type="entry name" value="BPD_transp_2"/>
    <property type="match status" value="1"/>
</dbReference>
<reference evidence="7 8" key="1">
    <citation type="submission" date="2011-01" db="EMBL/GenBank/DDBJ databases">
        <authorList>
            <person name="Durkin A.S."/>
            <person name="Madupu R."/>
            <person name="Torralba M."/>
            <person name="Gillis M."/>
            <person name="Methe B."/>
            <person name="Sutton G."/>
            <person name="Nelson K.E."/>
        </authorList>
    </citation>
    <scope>NUCLEOTIDE SEQUENCE [LARGE SCALE GENOMIC DNA]</scope>
    <source>
        <strain evidence="7 8">ACS-065-V-Col13</strain>
    </source>
</reference>
<dbReference type="PANTHER" id="PTHR32196">
    <property type="entry name" value="ABC TRANSPORTER PERMEASE PROTEIN YPHD-RELATED-RELATED"/>
    <property type="match status" value="1"/>
</dbReference>
<sequence length="320" mass="34227">MQENKKDIKKILLNYSVYLVLILLLLFFSIKTPMFLSKGNISNFFRQIPSVGILTIAYAMILITGHVDLSIASIAALSGTAAAYLAIKGLNPALVILIALVLGAIMGFINAFLITQFKLPSFILTLGTNYAYRGLVMYLTDGIYVTGVPQWFSKISQTNIIGNIIYSNTLIFIILSIVFAFILNNTDFGRKCYAVGSNSEAARLSGIRVNQHTIKVFILEGVAAAIAGILMMSILNVGGPNEGQGLDLLAMAAAILGGTQFSGGVGSIGGALVGILTLQIFNNGLAVLGVNAFMQQLVTGLIIIVAMIVDYFRKKSEANN</sequence>
<name>F0GX34_9FIRM</name>
<gene>
    <name evidence="7" type="ORF">HMPREF9290_0719</name>
</gene>
<keyword evidence="5 6" id="KW-0472">Membrane</keyword>